<dbReference type="RefSeq" id="WP_184306017.1">
    <property type="nucleotide sequence ID" value="NZ_JACHXU010000012.1"/>
</dbReference>
<comment type="caution">
    <text evidence="5">The sequence shown here is derived from an EMBL/GenBank/DDBJ whole genome shotgun (WGS) entry which is preliminary data.</text>
</comment>
<evidence type="ECO:0000256" key="1">
    <source>
        <dbReference type="ARBA" id="ARBA00022737"/>
    </source>
</evidence>
<dbReference type="InterPro" id="IPR036770">
    <property type="entry name" value="Ankyrin_rpt-contain_sf"/>
</dbReference>
<dbReference type="PANTHER" id="PTHR24198">
    <property type="entry name" value="ANKYRIN REPEAT AND PROTEIN KINASE DOMAIN-CONTAINING PROTEIN"/>
    <property type="match status" value="1"/>
</dbReference>
<dbReference type="Proteomes" id="UP000536179">
    <property type="component" value="Unassembled WGS sequence"/>
</dbReference>
<feature type="repeat" description="ANK" evidence="3">
    <location>
        <begin position="41"/>
        <end position="73"/>
    </location>
</feature>
<dbReference type="PANTHER" id="PTHR24198:SF165">
    <property type="entry name" value="ANKYRIN REPEAT-CONTAINING PROTEIN-RELATED"/>
    <property type="match status" value="1"/>
</dbReference>
<organism evidence="5 6">
    <name type="scientific">Aporhodopirellula rubra</name>
    <dbReference type="NCBI Taxonomy" id="980271"/>
    <lineage>
        <taxon>Bacteria</taxon>
        <taxon>Pseudomonadati</taxon>
        <taxon>Planctomycetota</taxon>
        <taxon>Planctomycetia</taxon>
        <taxon>Pirellulales</taxon>
        <taxon>Pirellulaceae</taxon>
        <taxon>Aporhodopirellula</taxon>
    </lineage>
</organism>
<dbReference type="Pfam" id="PF12796">
    <property type="entry name" value="Ank_2"/>
    <property type="match status" value="1"/>
</dbReference>
<keyword evidence="1" id="KW-0677">Repeat</keyword>
<gene>
    <name evidence="5" type="ORF">FHS27_003529</name>
</gene>
<keyword evidence="2 3" id="KW-0040">ANK repeat</keyword>
<proteinExistence type="predicted"/>
<evidence type="ECO:0000256" key="2">
    <source>
        <dbReference type="ARBA" id="ARBA00023043"/>
    </source>
</evidence>
<protein>
    <recommendedName>
        <fullName evidence="4">Suppressor of fused-like domain-containing protein</fullName>
    </recommendedName>
</protein>
<evidence type="ECO:0000259" key="4">
    <source>
        <dbReference type="Pfam" id="PF05076"/>
    </source>
</evidence>
<evidence type="ECO:0000313" key="6">
    <source>
        <dbReference type="Proteomes" id="UP000536179"/>
    </source>
</evidence>
<dbReference type="InterPro" id="IPR020941">
    <property type="entry name" value="SUFU-like_domain"/>
</dbReference>
<keyword evidence="6" id="KW-1185">Reference proteome</keyword>
<evidence type="ECO:0000256" key="3">
    <source>
        <dbReference type="PROSITE-ProRule" id="PRU00023"/>
    </source>
</evidence>
<evidence type="ECO:0000313" key="5">
    <source>
        <dbReference type="EMBL" id="MBB3207702.1"/>
    </source>
</evidence>
<dbReference type="PROSITE" id="PS50088">
    <property type="entry name" value="ANK_REPEAT"/>
    <property type="match status" value="1"/>
</dbReference>
<dbReference type="Gene3D" id="1.25.40.20">
    <property type="entry name" value="Ankyrin repeat-containing domain"/>
    <property type="match status" value="1"/>
</dbReference>
<dbReference type="EMBL" id="JACHXU010000012">
    <property type="protein sequence ID" value="MBB3207702.1"/>
    <property type="molecule type" value="Genomic_DNA"/>
</dbReference>
<reference evidence="5 6" key="1">
    <citation type="submission" date="2020-08" db="EMBL/GenBank/DDBJ databases">
        <title>Genomic Encyclopedia of Type Strains, Phase III (KMG-III): the genomes of soil and plant-associated and newly described type strains.</title>
        <authorList>
            <person name="Whitman W."/>
        </authorList>
    </citation>
    <scope>NUCLEOTIDE SEQUENCE [LARGE SCALE GENOMIC DNA]</scope>
    <source>
        <strain evidence="5 6">CECT 8075</strain>
    </source>
</reference>
<dbReference type="SMART" id="SM00248">
    <property type="entry name" value="ANK"/>
    <property type="match status" value="2"/>
</dbReference>
<dbReference type="InterPro" id="IPR002110">
    <property type="entry name" value="Ankyrin_rpt"/>
</dbReference>
<accession>A0A7W5E0Q9</accession>
<dbReference type="Pfam" id="PF05076">
    <property type="entry name" value="SUFU"/>
    <property type="match status" value="1"/>
</dbReference>
<name>A0A7W5E0Q9_9BACT</name>
<dbReference type="SUPFAM" id="SSF48403">
    <property type="entry name" value="Ankyrin repeat"/>
    <property type="match status" value="1"/>
</dbReference>
<feature type="domain" description="Suppressor of fused-like" evidence="4">
    <location>
        <begin position="222"/>
        <end position="382"/>
    </location>
</feature>
<dbReference type="AlphaFoldDB" id="A0A7W5E0Q9"/>
<sequence length="388" mass="43289">MSATIEPRIQLFGAVFKGELDTIRQLCQQHPELAEESVSEKGTTILSLAVSRKKIETIRCLIDLGFNINAVRLPERSTALAIAIGNDLDEITKLLIDSGTDLQLGRPLIGALNQRKSPERRMRYVRWLVEADADINQLHNLYGDPAKRFTALDWTNDPAVADYLKSKGAKTAAELEAANLHPSNAASTRLPPEDETISYFNTHFGATLAQSLNEIEPGLPAIAVRVIPAAGSRRHVTLYTTGLSHQAMPPFKGKNDYRYAELFIELPGDWMFASDDPQFAWPVKWMRKIASYPLQKPVSLGGPLTIIACKDPPRPLGPNTRFTSIMLLAEKHFRRSDGNTVQLFRMVPLYQEERILEMRDGAAALMRAFDRQSVPFIVDTSRLNVAVN</sequence>